<dbReference type="EC" id="3.6.4.13" evidence="1"/>
<dbReference type="Gene3D" id="3.40.50.300">
    <property type="entry name" value="P-loop containing nucleotide triphosphate hydrolases"/>
    <property type="match status" value="2"/>
</dbReference>
<accession>A0ABU5QQG6</accession>
<evidence type="ECO:0000256" key="6">
    <source>
        <dbReference type="ARBA" id="ARBA00022840"/>
    </source>
</evidence>
<dbReference type="PROSITE" id="PS51195">
    <property type="entry name" value="Q_MOTIF"/>
    <property type="match status" value="1"/>
</dbReference>
<dbReference type="Pfam" id="PF00270">
    <property type="entry name" value="DEAD"/>
    <property type="match status" value="1"/>
</dbReference>
<dbReference type="InterPro" id="IPR000629">
    <property type="entry name" value="RNA-helicase_DEAD-box_CS"/>
</dbReference>
<dbReference type="InterPro" id="IPR050547">
    <property type="entry name" value="DEAD_box_RNA_helicases"/>
</dbReference>
<feature type="domain" description="Helicase ATP-binding" evidence="11">
    <location>
        <begin position="38"/>
        <end position="209"/>
    </location>
</feature>
<dbReference type="SMART" id="SM00487">
    <property type="entry name" value="DEXDc"/>
    <property type="match status" value="1"/>
</dbReference>
<keyword evidence="7" id="KW-0346">Stress response</keyword>
<dbReference type="InterPro" id="IPR001650">
    <property type="entry name" value="Helicase_C-like"/>
</dbReference>
<dbReference type="PROSITE" id="PS51194">
    <property type="entry name" value="HELICASE_CTER"/>
    <property type="match status" value="1"/>
</dbReference>
<proteinExistence type="inferred from homology"/>
<dbReference type="Proteomes" id="UP001304671">
    <property type="component" value="Unassembled WGS sequence"/>
</dbReference>
<evidence type="ECO:0000256" key="8">
    <source>
        <dbReference type="PROSITE-ProRule" id="PRU00552"/>
    </source>
</evidence>
<reference evidence="14 15" key="1">
    <citation type="submission" date="2023-12" db="EMBL/GenBank/DDBJ databases">
        <title>Novel species of the genus Arcicella isolated from rivers.</title>
        <authorList>
            <person name="Lu H."/>
        </authorList>
    </citation>
    <scope>NUCLEOTIDE SEQUENCE [LARGE SCALE GENOMIC DNA]</scope>
    <source>
        <strain evidence="14 15">LMG 21963</strain>
    </source>
</reference>
<evidence type="ECO:0000259" key="13">
    <source>
        <dbReference type="PROSITE" id="PS51195"/>
    </source>
</evidence>
<sequence length="611" mass="67537">MSEITRLRFDELSVSEDIKNAVKDMGFETASPIQSEAIPYLLEGRDVIGQAQTGTGKTAAFGIPMIDKVIAFDKYVQGLVLCPTRELAVQVTEEIKKLSKYKKGVWVTTVFGGDSIERQIKSLKAGANIVVGTPGRVIDLIERRALKLENVKMAVLDEADEMLDMGFREDIESILQETNEDRQTVFFSATMSKPIMALTSRYQNNPKLVKVVKNEITNANIEQLYFDVKGKAKLEVMTRLMDLHAVKLALVFCNQKKKVDEVVEELVLRGYAAEGLHGDLRQAQRTNVMAKFRSGVVTILVATDVAARGIDVSDVDAVFNYDIPLDEEYYVHRIGRTGRAGKSGKAFTLVVGSERNRLRDIMNYTKVKIDKGVIPSFSDVVGVKKGMFIERLQNTIQAGDLELFGDVYASLEHSGFTAEQIIAALVKMNMGVAKNEFADENLDGEAERNARRNERGGSGDRFGSRDAGRGGNRESGNRFGNREGGSSTGRFDRGNSRDDRSGGRSNDRQPRSFEDRGPRTDKAGKPYRQDANMVRMFVNIGFDEKISPANIVGAFAGESGIPGNTLGQINIFDKYSFVDVPKEYATTVLNRMEGASIKGKRVNVEIAKPSN</sequence>
<keyword evidence="5 9" id="KW-0347">Helicase</keyword>
<dbReference type="RefSeq" id="WP_323249906.1">
    <property type="nucleotide sequence ID" value="NZ_JAYFUL010000019.1"/>
</dbReference>
<dbReference type="CDD" id="cd18787">
    <property type="entry name" value="SF2_C_DEAD"/>
    <property type="match status" value="1"/>
</dbReference>
<keyword evidence="15" id="KW-1185">Reference proteome</keyword>
<dbReference type="InterPro" id="IPR014001">
    <property type="entry name" value="Helicase_ATP-bd"/>
</dbReference>
<dbReference type="InterPro" id="IPR044742">
    <property type="entry name" value="DEAD/DEAH_RhlB"/>
</dbReference>
<evidence type="ECO:0000256" key="9">
    <source>
        <dbReference type="RuleBase" id="RU000492"/>
    </source>
</evidence>
<keyword evidence="3 9" id="KW-0547">Nucleotide-binding</keyword>
<dbReference type="InterPro" id="IPR012677">
    <property type="entry name" value="Nucleotide-bd_a/b_plait_sf"/>
</dbReference>
<dbReference type="PROSITE" id="PS51192">
    <property type="entry name" value="HELICASE_ATP_BIND_1"/>
    <property type="match status" value="1"/>
</dbReference>
<dbReference type="SUPFAM" id="SSF52540">
    <property type="entry name" value="P-loop containing nucleoside triphosphate hydrolases"/>
    <property type="match status" value="1"/>
</dbReference>
<dbReference type="PANTHER" id="PTHR47963:SF8">
    <property type="entry name" value="ATP-DEPENDENT RNA HELICASE DEAD"/>
    <property type="match status" value="1"/>
</dbReference>
<comment type="caution">
    <text evidence="14">The sequence shown here is derived from an EMBL/GenBank/DDBJ whole genome shotgun (WGS) entry which is preliminary data.</text>
</comment>
<evidence type="ECO:0000256" key="10">
    <source>
        <dbReference type="SAM" id="MobiDB-lite"/>
    </source>
</evidence>
<dbReference type="EMBL" id="JAYFUL010000019">
    <property type="protein sequence ID" value="MEA5258651.1"/>
    <property type="molecule type" value="Genomic_DNA"/>
</dbReference>
<keyword evidence="4 9" id="KW-0378">Hydrolase</keyword>
<dbReference type="InterPro" id="IPR005580">
    <property type="entry name" value="DbpA/CsdA_RNA-bd_dom"/>
</dbReference>
<evidence type="ECO:0000256" key="3">
    <source>
        <dbReference type="ARBA" id="ARBA00022741"/>
    </source>
</evidence>
<feature type="compositionally biased region" description="Basic and acidic residues" evidence="10">
    <location>
        <begin position="445"/>
        <end position="476"/>
    </location>
</feature>
<feature type="region of interest" description="Disordered" evidence="10">
    <location>
        <begin position="443"/>
        <end position="528"/>
    </location>
</feature>
<dbReference type="Pfam" id="PF00271">
    <property type="entry name" value="Helicase_C"/>
    <property type="match status" value="1"/>
</dbReference>
<dbReference type="CDD" id="cd00268">
    <property type="entry name" value="DEADc"/>
    <property type="match status" value="1"/>
</dbReference>
<dbReference type="SMART" id="SM00490">
    <property type="entry name" value="HELICc"/>
    <property type="match status" value="1"/>
</dbReference>
<protein>
    <recommendedName>
        <fullName evidence="1">RNA helicase</fullName>
        <ecNumber evidence="1">3.6.4.13</ecNumber>
    </recommendedName>
</protein>
<organism evidence="14 15">
    <name type="scientific">Arcicella aquatica</name>
    <dbReference type="NCBI Taxonomy" id="217141"/>
    <lineage>
        <taxon>Bacteria</taxon>
        <taxon>Pseudomonadati</taxon>
        <taxon>Bacteroidota</taxon>
        <taxon>Cytophagia</taxon>
        <taxon>Cytophagales</taxon>
        <taxon>Flectobacillaceae</taxon>
        <taxon>Arcicella</taxon>
    </lineage>
</organism>
<dbReference type="PROSITE" id="PS00039">
    <property type="entry name" value="DEAD_ATP_HELICASE"/>
    <property type="match status" value="1"/>
</dbReference>
<evidence type="ECO:0000313" key="14">
    <source>
        <dbReference type="EMBL" id="MEA5258651.1"/>
    </source>
</evidence>
<dbReference type="Pfam" id="PF25399">
    <property type="entry name" value="DeaD_dimer"/>
    <property type="match status" value="1"/>
</dbReference>
<dbReference type="PANTHER" id="PTHR47963">
    <property type="entry name" value="DEAD-BOX ATP-DEPENDENT RNA HELICASE 47, MITOCHONDRIAL"/>
    <property type="match status" value="1"/>
</dbReference>
<evidence type="ECO:0000259" key="11">
    <source>
        <dbReference type="PROSITE" id="PS51192"/>
    </source>
</evidence>
<evidence type="ECO:0000256" key="1">
    <source>
        <dbReference type="ARBA" id="ARBA00012552"/>
    </source>
</evidence>
<evidence type="ECO:0000256" key="7">
    <source>
        <dbReference type="ARBA" id="ARBA00023016"/>
    </source>
</evidence>
<keyword evidence="6 9" id="KW-0067">ATP-binding</keyword>
<feature type="short sequence motif" description="Q motif" evidence="8">
    <location>
        <begin position="7"/>
        <end position="35"/>
    </location>
</feature>
<keyword evidence="2" id="KW-0963">Cytoplasm</keyword>
<dbReference type="InterPro" id="IPR027417">
    <property type="entry name" value="P-loop_NTPase"/>
</dbReference>
<feature type="compositionally biased region" description="Basic and acidic residues" evidence="10">
    <location>
        <begin position="490"/>
        <end position="528"/>
    </location>
</feature>
<dbReference type="GO" id="GO:0004386">
    <property type="term" value="F:helicase activity"/>
    <property type="evidence" value="ECO:0007669"/>
    <property type="project" value="UniProtKB-KW"/>
</dbReference>
<name>A0ABU5QQG6_9BACT</name>
<feature type="domain" description="DEAD-box RNA helicase Q" evidence="13">
    <location>
        <begin position="7"/>
        <end position="35"/>
    </location>
</feature>
<evidence type="ECO:0000256" key="5">
    <source>
        <dbReference type="ARBA" id="ARBA00022806"/>
    </source>
</evidence>
<dbReference type="Gene3D" id="3.30.70.330">
    <property type="match status" value="1"/>
</dbReference>
<comment type="similarity">
    <text evidence="9">Belongs to the DEAD box helicase family.</text>
</comment>
<evidence type="ECO:0000259" key="12">
    <source>
        <dbReference type="PROSITE" id="PS51194"/>
    </source>
</evidence>
<dbReference type="GO" id="GO:0016787">
    <property type="term" value="F:hydrolase activity"/>
    <property type="evidence" value="ECO:0007669"/>
    <property type="project" value="UniProtKB-KW"/>
</dbReference>
<evidence type="ECO:0000256" key="4">
    <source>
        <dbReference type="ARBA" id="ARBA00022801"/>
    </source>
</evidence>
<dbReference type="InterPro" id="IPR011545">
    <property type="entry name" value="DEAD/DEAH_box_helicase_dom"/>
</dbReference>
<evidence type="ECO:0000256" key="2">
    <source>
        <dbReference type="ARBA" id="ARBA00022490"/>
    </source>
</evidence>
<dbReference type="Pfam" id="PF03880">
    <property type="entry name" value="DbpA"/>
    <property type="match status" value="1"/>
</dbReference>
<feature type="domain" description="Helicase C-terminal" evidence="12">
    <location>
        <begin position="220"/>
        <end position="381"/>
    </location>
</feature>
<dbReference type="CDD" id="cd12252">
    <property type="entry name" value="RRM_DbpA"/>
    <property type="match status" value="1"/>
</dbReference>
<evidence type="ECO:0000313" key="15">
    <source>
        <dbReference type="Proteomes" id="UP001304671"/>
    </source>
</evidence>
<dbReference type="InterPro" id="IPR014014">
    <property type="entry name" value="RNA_helicase_DEAD_Q_motif"/>
</dbReference>
<dbReference type="InterPro" id="IPR057325">
    <property type="entry name" value="DeaD_dimer"/>
</dbReference>
<gene>
    <name evidence="14" type="ORF">VB264_12715</name>
</gene>